<dbReference type="HOGENOM" id="CLU_2910245_0_0_1"/>
<sequence>TLPANANPPARFALPIPFTLSVLRTYTRSEAPCKDIDPTETFAVCRGTRQTGNVAMDTCSQL</sequence>
<proteinExistence type="predicted"/>
<reference evidence="2" key="1">
    <citation type="journal article" date="2012" name="Nat. Genet.">
        <title>Lifestyle transitions in plant pathogenic Colletotrichum fungi deciphered by genome and transcriptome analyses.</title>
        <authorList>
            <person name="O'Connell R.J."/>
            <person name="Thon M.R."/>
            <person name="Hacquard S."/>
            <person name="Amyotte S.G."/>
            <person name="Kleemann J."/>
            <person name="Torres M.F."/>
            <person name="Damm U."/>
            <person name="Buiate E.A."/>
            <person name="Epstein L."/>
            <person name="Alkan N."/>
            <person name="Altmueller J."/>
            <person name="Alvarado-Balderrama L."/>
            <person name="Bauser C.A."/>
            <person name="Becker C."/>
            <person name="Birren B.W."/>
            <person name="Chen Z."/>
            <person name="Choi J."/>
            <person name="Crouch J.A."/>
            <person name="Duvick J.P."/>
            <person name="Farman M.A."/>
            <person name="Gan P."/>
            <person name="Heiman D."/>
            <person name="Henrissat B."/>
            <person name="Howard R.J."/>
            <person name="Kabbage M."/>
            <person name="Koch C."/>
            <person name="Kracher B."/>
            <person name="Kubo Y."/>
            <person name="Law A.D."/>
            <person name="Lebrun M.-H."/>
            <person name="Lee Y.-H."/>
            <person name="Miyara I."/>
            <person name="Moore N."/>
            <person name="Neumann U."/>
            <person name="Nordstroem K."/>
            <person name="Panaccione D.G."/>
            <person name="Panstruga R."/>
            <person name="Place M."/>
            <person name="Proctor R.H."/>
            <person name="Prusky D."/>
            <person name="Rech G."/>
            <person name="Reinhardt R."/>
            <person name="Rollins J.A."/>
            <person name="Rounsley S."/>
            <person name="Schardl C.L."/>
            <person name="Schwartz D.C."/>
            <person name="Shenoy N."/>
            <person name="Shirasu K."/>
            <person name="Sikhakolli U.R."/>
            <person name="Stueber K."/>
            <person name="Sukno S.A."/>
            <person name="Sweigard J.A."/>
            <person name="Takano Y."/>
            <person name="Takahara H."/>
            <person name="Trail F."/>
            <person name="van der Does H.C."/>
            <person name="Voll L.M."/>
            <person name="Will I."/>
            <person name="Young S."/>
            <person name="Zeng Q."/>
            <person name="Zhang J."/>
            <person name="Zhou S."/>
            <person name="Dickman M.B."/>
            <person name="Schulze-Lefert P."/>
            <person name="Ver Loren van Themaat E."/>
            <person name="Ma L.-J."/>
            <person name="Vaillancourt L.J."/>
        </authorList>
    </citation>
    <scope>NUCLEOTIDE SEQUENCE [LARGE SCALE GENOMIC DNA]</scope>
    <source>
        <strain evidence="2">IMI 349063</strain>
    </source>
</reference>
<evidence type="ECO:0000313" key="2">
    <source>
        <dbReference type="Proteomes" id="UP000007174"/>
    </source>
</evidence>
<feature type="non-terminal residue" evidence="1">
    <location>
        <position position="62"/>
    </location>
</feature>
<evidence type="ECO:0000313" key="1">
    <source>
        <dbReference type="EMBL" id="CCF40101.1"/>
    </source>
</evidence>
<protein>
    <submittedName>
        <fullName evidence="1">Uncharacterized protein</fullName>
    </submittedName>
</protein>
<dbReference type="Proteomes" id="UP000007174">
    <property type="component" value="Unassembled WGS sequence"/>
</dbReference>
<dbReference type="AlphaFoldDB" id="H1VIP8"/>
<name>H1VIP8_COLHI</name>
<organism evidence="1 2">
    <name type="scientific">Colletotrichum higginsianum (strain IMI 349063)</name>
    <name type="common">Crucifer anthracnose fungus</name>
    <dbReference type="NCBI Taxonomy" id="759273"/>
    <lineage>
        <taxon>Eukaryota</taxon>
        <taxon>Fungi</taxon>
        <taxon>Dikarya</taxon>
        <taxon>Ascomycota</taxon>
        <taxon>Pezizomycotina</taxon>
        <taxon>Sordariomycetes</taxon>
        <taxon>Hypocreomycetidae</taxon>
        <taxon>Glomerellales</taxon>
        <taxon>Glomerellaceae</taxon>
        <taxon>Colletotrichum</taxon>
        <taxon>Colletotrichum destructivum species complex</taxon>
    </lineage>
</organism>
<dbReference type="EMBL" id="CACQ02003879">
    <property type="protein sequence ID" value="CCF40101.1"/>
    <property type="molecule type" value="Genomic_DNA"/>
</dbReference>
<gene>
    <name evidence="1" type="ORF">CH063_02274</name>
</gene>
<accession>H1VIP8</accession>